<proteinExistence type="predicted"/>
<protein>
    <submittedName>
        <fullName evidence="1">Uncharacterized protein</fullName>
    </submittedName>
</protein>
<sequence>IQVDVNTKVQLTFYESMNMKHIIQHGLIYTGIFTLTARCPSPQNATNDSDMLKTQQSYTYM</sequence>
<evidence type="ECO:0000313" key="1">
    <source>
        <dbReference type="EMBL" id="KAK7475450.1"/>
    </source>
</evidence>
<reference evidence="1 2" key="1">
    <citation type="journal article" date="2023" name="Sci. Data">
        <title>Genome assembly of the Korean intertidal mud-creeper Batillaria attramentaria.</title>
        <authorList>
            <person name="Patra A.K."/>
            <person name="Ho P.T."/>
            <person name="Jun S."/>
            <person name="Lee S.J."/>
            <person name="Kim Y."/>
            <person name="Won Y.J."/>
        </authorList>
    </citation>
    <scope>NUCLEOTIDE SEQUENCE [LARGE SCALE GENOMIC DNA]</scope>
    <source>
        <strain evidence="1">Wonlab-2016</strain>
    </source>
</reference>
<comment type="caution">
    <text evidence="1">The sequence shown here is derived from an EMBL/GenBank/DDBJ whole genome shotgun (WGS) entry which is preliminary data.</text>
</comment>
<evidence type="ECO:0000313" key="2">
    <source>
        <dbReference type="Proteomes" id="UP001519460"/>
    </source>
</evidence>
<organism evidence="1 2">
    <name type="scientific">Batillaria attramentaria</name>
    <dbReference type="NCBI Taxonomy" id="370345"/>
    <lineage>
        <taxon>Eukaryota</taxon>
        <taxon>Metazoa</taxon>
        <taxon>Spiralia</taxon>
        <taxon>Lophotrochozoa</taxon>
        <taxon>Mollusca</taxon>
        <taxon>Gastropoda</taxon>
        <taxon>Caenogastropoda</taxon>
        <taxon>Sorbeoconcha</taxon>
        <taxon>Cerithioidea</taxon>
        <taxon>Batillariidae</taxon>
        <taxon>Batillaria</taxon>
    </lineage>
</organism>
<dbReference type="AlphaFoldDB" id="A0ABD0JL95"/>
<feature type="non-terminal residue" evidence="1">
    <location>
        <position position="1"/>
    </location>
</feature>
<accession>A0ABD0JL95</accession>
<name>A0ABD0JL95_9CAEN</name>
<dbReference type="EMBL" id="JACVVK020000406">
    <property type="protein sequence ID" value="KAK7475450.1"/>
    <property type="molecule type" value="Genomic_DNA"/>
</dbReference>
<dbReference type="Proteomes" id="UP001519460">
    <property type="component" value="Unassembled WGS sequence"/>
</dbReference>
<keyword evidence="2" id="KW-1185">Reference proteome</keyword>
<gene>
    <name evidence="1" type="ORF">BaRGS_00033331</name>
</gene>